<dbReference type="InterPro" id="IPR001362">
    <property type="entry name" value="Glyco_hydro_32"/>
</dbReference>
<dbReference type="EMBL" id="JAAGWZ010000002">
    <property type="protein sequence ID" value="NEM91046.1"/>
    <property type="molecule type" value="Genomic_DNA"/>
</dbReference>
<evidence type="ECO:0000313" key="7">
    <source>
        <dbReference type="Proteomes" id="UP000479756"/>
    </source>
</evidence>
<evidence type="ECO:0000256" key="2">
    <source>
        <dbReference type="ARBA" id="ARBA00012758"/>
    </source>
</evidence>
<keyword evidence="7" id="KW-1185">Reference proteome</keyword>
<dbReference type="GO" id="GO:0005975">
    <property type="term" value="P:carbohydrate metabolic process"/>
    <property type="evidence" value="ECO:0007669"/>
    <property type="project" value="InterPro"/>
</dbReference>
<dbReference type="GO" id="GO:0004564">
    <property type="term" value="F:beta-fructofuranosidase activity"/>
    <property type="evidence" value="ECO:0007669"/>
    <property type="project" value="UniProtKB-EC"/>
</dbReference>
<gene>
    <name evidence="6" type="ORF">G3T37_06715</name>
</gene>
<accession>A0A7C9PMT9</accession>
<reference evidence="6 7" key="1">
    <citation type="journal article" date="2014" name="Int. J. Syst. Evol. Microbiol.">
        <title>Description of Galbitalea soli gen. nov., sp. nov., and Frondihabitans sucicola sp. nov.</title>
        <authorList>
            <person name="Kim S.J."/>
            <person name="Lim J.M."/>
            <person name="Ahn J.H."/>
            <person name="Weon H.Y."/>
            <person name="Hamada M."/>
            <person name="Suzuki K."/>
            <person name="Ahn T.Y."/>
            <person name="Kwon S.W."/>
        </authorList>
    </citation>
    <scope>NUCLEOTIDE SEQUENCE [LARGE SCALE GENOMIC DNA]</scope>
    <source>
        <strain evidence="6 7">NBRC 108727</strain>
    </source>
</reference>
<dbReference type="Proteomes" id="UP000479756">
    <property type="component" value="Unassembled WGS sequence"/>
</dbReference>
<dbReference type="RefSeq" id="WP_163472736.1">
    <property type="nucleotide sequence ID" value="NZ_JAAGWZ010000002.1"/>
</dbReference>
<evidence type="ECO:0000256" key="4">
    <source>
        <dbReference type="ARBA" id="ARBA00023295"/>
    </source>
</evidence>
<organism evidence="6 7">
    <name type="scientific">Galbitalea soli</name>
    <dbReference type="NCBI Taxonomy" id="1268042"/>
    <lineage>
        <taxon>Bacteria</taxon>
        <taxon>Bacillati</taxon>
        <taxon>Actinomycetota</taxon>
        <taxon>Actinomycetes</taxon>
        <taxon>Micrococcales</taxon>
        <taxon>Microbacteriaceae</taxon>
        <taxon>Galbitalea</taxon>
    </lineage>
</organism>
<protein>
    <recommendedName>
        <fullName evidence="2">beta-fructofuranosidase</fullName>
        <ecNumber evidence="2">3.2.1.26</ecNumber>
    </recommendedName>
</protein>
<dbReference type="InterPro" id="IPR013148">
    <property type="entry name" value="Glyco_hydro_32_N"/>
</dbReference>
<evidence type="ECO:0000259" key="5">
    <source>
        <dbReference type="Pfam" id="PF00251"/>
    </source>
</evidence>
<evidence type="ECO:0000256" key="3">
    <source>
        <dbReference type="ARBA" id="ARBA00022801"/>
    </source>
</evidence>
<dbReference type="Pfam" id="PF00251">
    <property type="entry name" value="Glyco_hydro_32N"/>
    <property type="match status" value="1"/>
</dbReference>
<dbReference type="InterPro" id="IPR023296">
    <property type="entry name" value="Glyco_hydro_beta-prop_sf"/>
</dbReference>
<name>A0A7C9PMT9_9MICO</name>
<keyword evidence="3 6" id="KW-0378">Hydrolase</keyword>
<dbReference type="SUPFAM" id="SSF75005">
    <property type="entry name" value="Arabinanase/levansucrase/invertase"/>
    <property type="match status" value="1"/>
</dbReference>
<feature type="domain" description="Glycosyl hydrolase family 32 N-terminal" evidence="5">
    <location>
        <begin position="18"/>
        <end position="214"/>
    </location>
</feature>
<evidence type="ECO:0000313" key="6">
    <source>
        <dbReference type="EMBL" id="NEM91046.1"/>
    </source>
</evidence>
<dbReference type="PANTHER" id="PTHR43101:SF1">
    <property type="entry name" value="BETA-FRUCTOSIDASE"/>
    <property type="match status" value="1"/>
</dbReference>
<dbReference type="PANTHER" id="PTHR43101">
    <property type="entry name" value="BETA-FRUCTOSIDASE"/>
    <property type="match status" value="1"/>
</dbReference>
<comment type="caution">
    <text evidence="6">The sequence shown here is derived from an EMBL/GenBank/DDBJ whole genome shotgun (WGS) entry which is preliminary data.</text>
</comment>
<comment type="similarity">
    <text evidence="1">Belongs to the glycosyl hydrolase 32 family.</text>
</comment>
<dbReference type="AlphaFoldDB" id="A0A7C9PMT9"/>
<proteinExistence type="inferred from homology"/>
<sequence length="311" mass="34458">MLELPDSWVWDFWIADTGEEYHLFFLFASRALQEESARHRRASIGHAVSTDLVNWTRVADALVRSDAPAADDVATWTGCTVRGDDGFWYMFYTGTNDDPVPSTQRVMVAVSRDLMTWRKQRTPVAVADPRWYSTGADGGDEAFRDPWVFREGGLWHMFTTARARTGSVTESGVVGHATSSDLLHWDVQPPVTPGNEGFGQLEVTQLVEVEERPYLLFNCLRTEIAPRRRDVAGTGGIWIAAGESPLGPFDIDGAVRLTDNRYYVGRVITDRAGVQQFLAFENVRDGEFIGRIADPVPFAGVLAAAGVATRA</sequence>
<dbReference type="CDD" id="cd18609">
    <property type="entry name" value="GH32-like"/>
    <property type="match status" value="1"/>
</dbReference>
<dbReference type="InterPro" id="IPR051214">
    <property type="entry name" value="GH32_Enzymes"/>
</dbReference>
<dbReference type="SMART" id="SM00640">
    <property type="entry name" value="Glyco_32"/>
    <property type="match status" value="1"/>
</dbReference>
<evidence type="ECO:0000256" key="1">
    <source>
        <dbReference type="ARBA" id="ARBA00009902"/>
    </source>
</evidence>
<dbReference type="Gene3D" id="2.115.10.20">
    <property type="entry name" value="Glycosyl hydrolase domain, family 43"/>
    <property type="match status" value="1"/>
</dbReference>
<keyword evidence="4" id="KW-0326">Glycosidase</keyword>
<dbReference type="EC" id="3.2.1.26" evidence="2"/>